<keyword evidence="1" id="KW-1133">Transmembrane helix</keyword>
<dbReference type="EMBL" id="CAJNOI010000563">
    <property type="protein sequence ID" value="CAF1308103.1"/>
    <property type="molecule type" value="Genomic_DNA"/>
</dbReference>
<organism evidence="2 5">
    <name type="scientific">Adineta steineri</name>
    <dbReference type="NCBI Taxonomy" id="433720"/>
    <lineage>
        <taxon>Eukaryota</taxon>
        <taxon>Metazoa</taxon>
        <taxon>Spiralia</taxon>
        <taxon>Gnathifera</taxon>
        <taxon>Rotifera</taxon>
        <taxon>Eurotatoria</taxon>
        <taxon>Bdelloidea</taxon>
        <taxon>Adinetida</taxon>
        <taxon>Adinetidae</taxon>
        <taxon>Adineta</taxon>
    </lineage>
</organism>
<keyword evidence="1" id="KW-0472">Membrane</keyword>
<sequence length="442" mass="50471">MPIVDFCRQTISSWKIFFVNLNLFQPPVGSNQTEDEQQRRFNILVTRIYIVLFTCLLIYLSLFIYSDVKDIIEKRDNPTKKELDSFHVDAECPCSRISLSHGEFISLKAILHQICSSDFVLDRWIKAIYSDSNVTYFNLNDFRTFGSAQFQALAGFCDQSKSYLRQNIELFEKRTFISPQLLSRSLFQEEINSAITQFQQTLCKAFAAELDLILRVISSNQLMSGLQTNFIISYGHWPPKINPAKYNDKNKGFCNCVSDRRCISNAIFSDIFGAQNQYDSGRETMLPGLQSGCSPVTSILASSLQCFYNQICLNTLVSVFPTIENFSAMASNNLSRFGPYATVQSIVDKLMVEDWLMNVSYEKYRDNCAPLSCTYPKEMRSTLVDVVVQLIGLLSGLILALRLVIPIIVRFIINKLNNVQSPPSTLTRKQFYSHDSYTLLRV</sequence>
<evidence type="ECO:0000256" key="1">
    <source>
        <dbReference type="SAM" id="Phobius"/>
    </source>
</evidence>
<dbReference type="Proteomes" id="UP000663877">
    <property type="component" value="Unassembled WGS sequence"/>
</dbReference>
<dbReference type="Proteomes" id="UP000663832">
    <property type="component" value="Unassembled WGS sequence"/>
</dbReference>
<dbReference type="AlphaFoldDB" id="A0A815DZV5"/>
<evidence type="ECO:0000313" key="2">
    <source>
        <dbReference type="EMBL" id="CAF1308103.1"/>
    </source>
</evidence>
<protein>
    <submittedName>
        <fullName evidence="2">Uncharacterized protein</fullName>
    </submittedName>
</protein>
<evidence type="ECO:0000313" key="3">
    <source>
        <dbReference type="EMBL" id="CAF1578651.1"/>
    </source>
</evidence>
<accession>A0A815DZV5</accession>
<comment type="caution">
    <text evidence="2">The sequence shown here is derived from an EMBL/GenBank/DDBJ whole genome shotgun (WGS) entry which is preliminary data.</text>
</comment>
<feature type="transmembrane region" description="Helical" evidence="1">
    <location>
        <begin position="386"/>
        <end position="413"/>
    </location>
</feature>
<feature type="transmembrane region" description="Helical" evidence="1">
    <location>
        <begin position="48"/>
        <end position="65"/>
    </location>
</feature>
<keyword evidence="1" id="KW-0812">Transmembrane</keyword>
<dbReference type="EMBL" id="CAJNOM010000923">
    <property type="protein sequence ID" value="CAF1578651.1"/>
    <property type="molecule type" value="Genomic_DNA"/>
</dbReference>
<gene>
    <name evidence="2" type="ORF">BJG266_LOCUS32657</name>
    <name evidence="3" type="ORF">QVE165_LOCUS49737</name>
</gene>
<evidence type="ECO:0000313" key="4">
    <source>
        <dbReference type="Proteomes" id="UP000663832"/>
    </source>
</evidence>
<evidence type="ECO:0000313" key="5">
    <source>
        <dbReference type="Proteomes" id="UP000663877"/>
    </source>
</evidence>
<keyword evidence="4" id="KW-1185">Reference proteome</keyword>
<proteinExistence type="predicted"/>
<reference evidence="2" key="1">
    <citation type="submission" date="2021-02" db="EMBL/GenBank/DDBJ databases">
        <authorList>
            <person name="Nowell W R."/>
        </authorList>
    </citation>
    <scope>NUCLEOTIDE SEQUENCE</scope>
</reference>
<name>A0A815DZV5_9BILA</name>